<dbReference type="InterPro" id="IPR027417">
    <property type="entry name" value="P-loop_NTPase"/>
</dbReference>
<dbReference type="Gene3D" id="3.40.50.300">
    <property type="entry name" value="P-loop containing nucleotide triphosphate hydrolases"/>
    <property type="match status" value="1"/>
</dbReference>
<dbReference type="PANTHER" id="PTHR13696">
    <property type="entry name" value="P-LOOP CONTAINING NUCLEOSIDE TRIPHOSPHATE HYDROLASE"/>
    <property type="match status" value="1"/>
</dbReference>
<dbReference type="eggNOG" id="COG1192">
    <property type="taxonomic scope" value="Bacteria"/>
</dbReference>
<sequence>MFHVKHFKTKYNFICAIINMKGAVNLKTICVFNQKGGVGKTTTVVNLSAALGLKGKKVLVVDLDPQGNTTSGFGINKFELQKSVYDLMVHEDFDEDFIIKTEEKNVDIIPATSDLSGVEVELINTNDKEKVLSKILSNVSGYDFCFIDCPPSLGTLSINALVAANSVLIPIQCEFYALEGVSQLMNTINLVRSSLNENLEIEGIVMSMFDGRNNLSLEVVEEVKKYFKDKVFTTMIPRNIRLAEAPSYGMSALSYDKNSKGSIAYKRLAEEFL</sequence>
<dbReference type="InterPro" id="IPR050678">
    <property type="entry name" value="DNA_Partitioning_ATPase"/>
</dbReference>
<evidence type="ECO:0000256" key="4">
    <source>
        <dbReference type="ARBA" id="ARBA00071824"/>
    </source>
</evidence>
<dbReference type="STRING" id="334413.FMG_1620"/>
<comment type="catalytic activity">
    <reaction evidence="2">
        <text>ATP + H2O = ADP + phosphate + H(+)</text>
        <dbReference type="Rhea" id="RHEA:13065"/>
        <dbReference type="ChEBI" id="CHEBI:15377"/>
        <dbReference type="ChEBI" id="CHEBI:15378"/>
        <dbReference type="ChEBI" id="CHEBI:30616"/>
        <dbReference type="ChEBI" id="CHEBI:43474"/>
        <dbReference type="ChEBI" id="CHEBI:456216"/>
    </reaction>
</comment>
<organism evidence="6 7">
    <name type="scientific">Finegoldia magna (strain ATCC 29328 / DSM 20472 / WAL 2508)</name>
    <name type="common">Peptostreptococcus magnus</name>
    <dbReference type="NCBI Taxonomy" id="334413"/>
    <lineage>
        <taxon>Bacteria</taxon>
        <taxon>Bacillati</taxon>
        <taxon>Bacillota</taxon>
        <taxon>Tissierellia</taxon>
        <taxon>Tissierellales</taxon>
        <taxon>Peptoniphilaceae</taxon>
        <taxon>Finegoldia</taxon>
    </lineage>
</organism>
<dbReference type="AlphaFoldDB" id="B0S3U8"/>
<dbReference type="HOGENOM" id="CLU_037612_1_4_9"/>
<evidence type="ECO:0000259" key="5">
    <source>
        <dbReference type="Pfam" id="PF13614"/>
    </source>
</evidence>
<dbReference type="FunFam" id="3.40.50.300:FF:000285">
    <property type="entry name" value="Sporulation initiation inhibitor Soj"/>
    <property type="match status" value="1"/>
</dbReference>
<dbReference type="CDD" id="cd02042">
    <property type="entry name" value="ParAB_family"/>
    <property type="match status" value="1"/>
</dbReference>
<name>B0S3U8_FINM2</name>
<dbReference type="Proteomes" id="UP000001319">
    <property type="component" value="Chromosome"/>
</dbReference>
<reference evidence="6 7" key="1">
    <citation type="journal article" date="2008" name="DNA Res.">
        <title>Complete genome sequence of Finegoldia magna, an anaerobic opportunistic pathogen.</title>
        <authorList>
            <person name="Goto T."/>
            <person name="Yamashita A."/>
            <person name="Hirakawa H."/>
            <person name="Matsutani M."/>
            <person name="Todo K."/>
            <person name="Ohshima K."/>
            <person name="Toh H."/>
            <person name="Miyamoto K."/>
            <person name="Kuhara S."/>
            <person name="Hattori M."/>
            <person name="Shimizu T."/>
            <person name="Akimoto S."/>
        </authorList>
    </citation>
    <scope>NUCLEOTIDE SEQUENCE [LARGE SCALE GENOMIC DNA]</scope>
    <source>
        <strain evidence="7">ATCC 29328 / DSM 20472 / WAL 2508</strain>
    </source>
</reference>
<comment type="similarity">
    <text evidence="1">Belongs to the ParA family.</text>
</comment>
<protein>
    <recommendedName>
        <fullName evidence="4">Sporulation initiation inhibitor protein Soj</fullName>
    </recommendedName>
</protein>
<comment type="subunit">
    <text evidence="3">Dimerizes in the presence of ATP but not ADP; ATP-binding is required for double-stranded (ds)DNA-binding. Interacts with DnaA.</text>
</comment>
<dbReference type="PANTHER" id="PTHR13696:SF52">
    <property type="entry name" value="PARA FAMILY PROTEIN CT_582"/>
    <property type="match status" value="1"/>
</dbReference>
<keyword evidence="7" id="KW-1185">Reference proteome</keyword>
<dbReference type="Pfam" id="PF13614">
    <property type="entry name" value="AAA_31"/>
    <property type="match status" value="1"/>
</dbReference>
<evidence type="ECO:0000256" key="2">
    <source>
        <dbReference type="ARBA" id="ARBA00049360"/>
    </source>
</evidence>
<dbReference type="InterPro" id="IPR025669">
    <property type="entry name" value="AAA_dom"/>
</dbReference>
<evidence type="ECO:0000256" key="3">
    <source>
        <dbReference type="ARBA" id="ARBA00062323"/>
    </source>
</evidence>
<evidence type="ECO:0000313" key="7">
    <source>
        <dbReference type="Proteomes" id="UP000001319"/>
    </source>
</evidence>
<accession>B0S3U8</accession>
<feature type="domain" description="AAA" evidence="5">
    <location>
        <begin position="27"/>
        <end position="201"/>
    </location>
</feature>
<dbReference type="SUPFAM" id="SSF52540">
    <property type="entry name" value="P-loop containing nucleoside triphosphate hydrolases"/>
    <property type="match status" value="1"/>
</dbReference>
<proteinExistence type="inferred from homology"/>
<evidence type="ECO:0000256" key="1">
    <source>
        <dbReference type="ARBA" id="ARBA00006976"/>
    </source>
</evidence>
<dbReference type="KEGG" id="fma:FMG_1620"/>
<gene>
    <name evidence="6" type="ordered locus">FMG_1620</name>
</gene>
<dbReference type="EMBL" id="AP008971">
    <property type="protein sequence ID" value="BAG09038.1"/>
    <property type="molecule type" value="Genomic_DNA"/>
</dbReference>
<evidence type="ECO:0000313" key="6">
    <source>
        <dbReference type="EMBL" id="BAG09038.1"/>
    </source>
</evidence>